<evidence type="ECO:0000256" key="4">
    <source>
        <dbReference type="PROSITE-ProRule" id="PRU00206"/>
    </source>
</evidence>
<feature type="disulfide bond" evidence="4">
    <location>
        <begin position="890"/>
        <end position="903"/>
    </location>
</feature>
<dbReference type="PANTHER" id="PTHR46682:SF1">
    <property type="entry name" value="ADHESION G-PROTEIN COUPLED RECEPTOR V1"/>
    <property type="match status" value="1"/>
</dbReference>
<comment type="caution">
    <text evidence="4">Lacks conserved residue(s) required for the propagation of feature annotation.</text>
</comment>
<evidence type="ECO:0000313" key="7">
    <source>
        <dbReference type="EnsemblProtists" id="PYU1_T002251"/>
    </source>
</evidence>
<dbReference type="VEuPathDB" id="FungiDB:PYU1_G002248"/>
<dbReference type="GO" id="GO:0071277">
    <property type="term" value="P:cellular response to calcium ion"/>
    <property type="evidence" value="ECO:0007669"/>
    <property type="project" value="TreeGrafter"/>
</dbReference>
<dbReference type="GO" id="GO:0001965">
    <property type="term" value="F:G-protein alpha-subunit binding"/>
    <property type="evidence" value="ECO:0007669"/>
    <property type="project" value="TreeGrafter"/>
</dbReference>
<dbReference type="InterPro" id="IPR001368">
    <property type="entry name" value="TNFR/NGFR_Cys_rich_reg"/>
</dbReference>
<keyword evidence="8" id="KW-1185">Reference proteome</keyword>
<evidence type="ECO:0000256" key="5">
    <source>
        <dbReference type="SAM" id="SignalP"/>
    </source>
</evidence>
<evidence type="ECO:0000256" key="2">
    <source>
        <dbReference type="ARBA" id="ARBA00022737"/>
    </source>
</evidence>
<dbReference type="SUPFAM" id="SSF141072">
    <property type="entry name" value="CalX-like"/>
    <property type="match status" value="4"/>
</dbReference>
<dbReference type="InParanoid" id="K3WBB0"/>
<evidence type="ECO:0000259" key="6">
    <source>
        <dbReference type="PROSITE" id="PS50050"/>
    </source>
</evidence>
<dbReference type="Pfam" id="PF00020">
    <property type="entry name" value="TNFR_c6"/>
    <property type="match status" value="1"/>
</dbReference>
<feature type="domain" description="TNFR-Cys" evidence="6">
    <location>
        <begin position="868"/>
        <end position="911"/>
    </location>
</feature>
<dbReference type="AlphaFoldDB" id="K3WBB0"/>
<dbReference type="Gene3D" id="2.10.50.10">
    <property type="entry name" value="Tumor Necrosis Factor Receptor, subunit A, domain 2"/>
    <property type="match status" value="1"/>
</dbReference>
<dbReference type="SMART" id="SM00237">
    <property type="entry name" value="Calx_beta"/>
    <property type="match status" value="3"/>
</dbReference>
<reference evidence="8" key="1">
    <citation type="journal article" date="2010" name="Genome Biol.">
        <title>Genome sequence of the necrotrophic plant pathogen Pythium ultimum reveals original pathogenicity mechanisms and effector repertoire.</title>
        <authorList>
            <person name="Levesque C.A."/>
            <person name="Brouwer H."/>
            <person name="Cano L."/>
            <person name="Hamilton J.P."/>
            <person name="Holt C."/>
            <person name="Huitema E."/>
            <person name="Raffaele S."/>
            <person name="Robideau G.P."/>
            <person name="Thines M."/>
            <person name="Win J."/>
            <person name="Zerillo M.M."/>
            <person name="Beakes G.W."/>
            <person name="Boore J.L."/>
            <person name="Busam D."/>
            <person name="Dumas B."/>
            <person name="Ferriera S."/>
            <person name="Fuerstenberg S.I."/>
            <person name="Gachon C.M."/>
            <person name="Gaulin E."/>
            <person name="Govers F."/>
            <person name="Grenville-Briggs L."/>
            <person name="Horner N."/>
            <person name="Hostetler J."/>
            <person name="Jiang R.H."/>
            <person name="Johnson J."/>
            <person name="Krajaejun T."/>
            <person name="Lin H."/>
            <person name="Meijer H.J."/>
            <person name="Moore B."/>
            <person name="Morris P."/>
            <person name="Phuntmart V."/>
            <person name="Puiu D."/>
            <person name="Shetty J."/>
            <person name="Stajich J.E."/>
            <person name="Tripathy S."/>
            <person name="Wawra S."/>
            <person name="van West P."/>
            <person name="Whitty B.R."/>
            <person name="Coutinho P.M."/>
            <person name="Henrissat B."/>
            <person name="Martin F."/>
            <person name="Thomas P.D."/>
            <person name="Tyler B.M."/>
            <person name="De Vries R.P."/>
            <person name="Kamoun S."/>
            <person name="Yandell M."/>
            <person name="Tisserat N."/>
            <person name="Buell C.R."/>
        </authorList>
    </citation>
    <scope>NUCLEOTIDE SEQUENCE</scope>
    <source>
        <strain evidence="8">DAOM:BR144</strain>
    </source>
</reference>
<feature type="disulfide bond" evidence="4">
    <location>
        <begin position="893"/>
        <end position="911"/>
    </location>
</feature>
<dbReference type="STRING" id="431595.K3WBB0"/>
<feature type="chain" id="PRO_5003867778" description="TNFR-Cys domain-containing protein" evidence="5">
    <location>
        <begin position="23"/>
        <end position="1028"/>
    </location>
</feature>
<dbReference type="EnsemblProtists" id="PYU1_T002251">
    <property type="protein sequence ID" value="PYU1_T002251"/>
    <property type="gene ID" value="PYU1_G002248"/>
</dbReference>
<name>K3WBB0_GLOUD</name>
<reference evidence="7" key="3">
    <citation type="submission" date="2014-11" db="UniProtKB">
        <authorList>
            <consortium name="EnsemblProtists"/>
        </authorList>
    </citation>
    <scope>IDENTIFICATION</scope>
    <source>
        <strain evidence="7">DAOM BR144</strain>
    </source>
</reference>
<evidence type="ECO:0000256" key="1">
    <source>
        <dbReference type="ARBA" id="ARBA00022729"/>
    </source>
</evidence>
<reference evidence="8" key="2">
    <citation type="submission" date="2010-04" db="EMBL/GenBank/DDBJ databases">
        <authorList>
            <person name="Buell R."/>
            <person name="Hamilton J."/>
            <person name="Hostetler J."/>
        </authorList>
    </citation>
    <scope>NUCLEOTIDE SEQUENCE [LARGE SCALE GENOMIC DNA]</scope>
    <source>
        <strain evidence="8">DAOM:BR144</strain>
    </source>
</reference>
<dbReference type="GO" id="GO:0004930">
    <property type="term" value="F:G protein-coupled receptor activity"/>
    <property type="evidence" value="ECO:0007669"/>
    <property type="project" value="InterPro"/>
</dbReference>
<dbReference type="GO" id="GO:0016020">
    <property type="term" value="C:membrane"/>
    <property type="evidence" value="ECO:0007669"/>
    <property type="project" value="InterPro"/>
</dbReference>
<dbReference type="HOGENOM" id="CLU_008389_0_0_1"/>
<evidence type="ECO:0000313" key="8">
    <source>
        <dbReference type="Proteomes" id="UP000019132"/>
    </source>
</evidence>
<dbReference type="InterPro" id="IPR038081">
    <property type="entry name" value="CalX-like_sf"/>
</dbReference>
<dbReference type="Proteomes" id="UP000019132">
    <property type="component" value="Unassembled WGS sequence"/>
</dbReference>
<dbReference type="Gene3D" id="2.60.40.2030">
    <property type="match status" value="4"/>
</dbReference>
<keyword evidence="4" id="KW-1015">Disulfide bond</keyword>
<keyword evidence="2" id="KW-0677">Repeat</keyword>
<dbReference type="PANTHER" id="PTHR46682">
    <property type="entry name" value="ADHESION G-PROTEIN COUPLED RECEPTOR V1"/>
    <property type="match status" value="1"/>
</dbReference>
<dbReference type="eggNOG" id="ENOG502RAH4">
    <property type="taxonomic scope" value="Eukaryota"/>
</dbReference>
<proteinExistence type="predicted"/>
<feature type="repeat" description="TNFR-Cys" evidence="4">
    <location>
        <begin position="868"/>
        <end position="911"/>
    </location>
</feature>
<dbReference type="OMA" id="CYPCTEC"/>
<evidence type="ECO:0000256" key="3">
    <source>
        <dbReference type="ARBA" id="ARBA00022837"/>
    </source>
</evidence>
<dbReference type="PROSITE" id="PS50050">
    <property type="entry name" value="TNFR_NGFR_2"/>
    <property type="match status" value="1"/>
</dbReference>
<dbReference type="Pfam" id="PF03160">
    <property type="entry name" value="Calx-beta"/>
    <property type="match status" value="4"/>
</dbReference>
<dbReference type="CDD" id="cd00185">
    <property type="entry name" value="TNFRSF"/>
    <property type="match status" value="1"/>
</dbReference>
<dbReference type="InterPro" id="IPR003644">
    <property type="entry name" value="Calx_beta"/>
</dbReference>
<dbReference type="InterPro" id="IPR026919">
    <property type="entry name" value="ADGRV1"/>
</dbReference>
<dbReference type="GO" id="GO:0010855">
    <property type="term" value="F:adenylate cyclase inhibitor activity"/>
    <property type="evidence" value="ECO:0007669"/>
    <property type="project" value="TreeGrafter"/>
</dbReference>
<organism evidence="7 8">
    <name type="scientific">Globisporangium ultimum (strain ATCC 200006 / CBS 805.95 / DAOM BR144)</name>
    <name type="common">Pythium ultimum</name>
    <dbReference type="NCBI Taxonomy" id="431595"/>
    <lineage>
        <taxon>Eukaryota</taxon>
        <taxon>Sar</taxon>
        <taxon>Stramenopiles</taxon>
        <taxon>Oomycota</taxon>
        <taxon>Peronosporomycetes</taxon>
        <taxon>Pythiales</taxon>
        <taxon>Pythiaceae</taxon>
        <taxon>Globisporangium</taxon>
    </lineage>
</organism>
<accession>K3WBB0</accession>
<keyword evidence="1 5" id="KW-0732">Signal</keyword>
<sequence length="1028" mass="111259">MSNVGSCCFLFALALIIHPSRFTPQYAHALTPGRFQFAQPVYVTTEDFGVAYVTVQRGLGVDGRAAVYVSTLHGGGNATIGRDFKAVYNRSLVWQDGDDLEKELYIKILNDGRPQELAKTFTLFLHDANGANINSERNTTQVILAPPTNLFPGSFRFLNKTFDASESKNPLMSPFVAPVIWENGTTATARVAFEISCDSGACSTDDFTVLSPTDSVLKWTRGGPSVQNITIAIPDDDIYEQVESFRIRLRVIELPPGDEGYQGAGATGSIGSIGEIVVRISGPNDVHTGSVQFAAECFPDCPSTKYRVLDGGVAQVILQRRNGSDSAVSVSLRALDDTAIAHVDYKPLSQIIRWEDGDSQDKVVLVEALAGVFRLENKRFSLVLAASDGAAVSGAHASTSYVEIVGPSNVLIGDVNFATTEALDNVLWTYPDRSILPFATRLNSHLSQCPRLVVRKPGTITLLLQRDFASTFGPASVTLQTIEVTALAGLDFDPLSTDTVISWGQEDTEIKSLSLTIRDPHEYYVGQRTFWVQIASVTNVGLGNCHLLEVVLDSVGQVPHVISFVLDMNLSKLTLSLSHRVLAKTLDASKIQLQSKQNVLGLPTSSPQALSLSRDTTTSSADGTLIVLDISEKELNALKAMPEIATSANTVFLSVRPGLFDYVADDCIGSLFTACAHGVFDAISPSDALPVTNFVKDTIAPTLRSFSLDVSQRLLKLRFSEPVDPASVRIEAIILADTAIATNMYQLSPSTTHIFRPQPEPWSGALLQDSNRLPADGTYLTLQLGVSDIDALKNVGNGQVGQQRASTFLAMTSDFVSDFDVPPNAVQPIDVTAMRQVAAADCSPCPANTFMTSSCSDVRDRVCSVCTVCPTNSFALTACTPLQDTTCYPCTECRGGQFASVQCTPTTDRVCSTCTKCTRDEYEASPCFNGVDRVCRTCDSCTLTKEQQRICEVSFKWRRKVMKAPYACPLASQTYQTLEARLQRAKSNRCGAGRCSCSNSGVGNFNPNADSFPDDPRCTEPAVYNIFL</sequence>
<dbReference type="GO" id="GO:0005737">
    <property type="term" value="C:cytoplasm"/>
    <property type="evidence" value="ECO:0007669"/>
    <property type="project" value="TreeGrafter"/>
</dbReference>
<keyword evidence="3" id="KW-0106">Calcium</keyword>
<feature type="signal peptide" evidence="5">
    <location>
        <begin position="1"/>
        <end position="22"/>
    </location>
</feature>
<protein>
    <recommendedName>
        <fullName evidence="6">TNFR-Cys domain-containing protein</fullName>
    </recommendedName>
</protein>